<evidence type="ECO:0000256" key="1">
    <source>
        <dbReference type="SAM" id="MobiDB-lite"/>
    </source>
</evidence>
<dbReference type="PRINTS" id="PR00111">
    <property type="entry name" value="ABHYDROLASE"/>
</dbReference>
<dbReference type="EMBL" id="WAAO01000002">
    <property type="protein sequence ID" value="KAB1864683.1"/>
    <property type="molecule type" value="Genomic_DNA"/>
</dbReference>
<comment type="caution">
    <text evidence="3">The sequence shown here is derived from an EMBL/GenBank/DDBJ whole genome shotgun (WGS) entry which is preliminary data.</text>
</comment>
<protein>
    <submittedName>
        <fullName evidence="3">Alpha/beta hydrolase</fullName>
    </submittedName>
</protein>
<dbReference type="Gene3D" id="3.40.50.1820">
    <property type="entry name" value="alpha/beta hydrolase"/>
    <property type="match status" value="1"/>
</dbReference>
<feature type="region of interest" description="Disordered" evidence="1">
    <location>
        <begin position="249"/>
        <end position="268"/>
    </location>
</feature>
<proteinExistence type="predicted"/>
<sequence length="268" mass="29072">MPSRRQVVVSGLTFALTESSRPWGSTAPAIVLVHGIGMSHRYLTRLHRELARETRVVSVDLPGFGGLPKPPADLDVVRMAAGLAEVVARLGEEQLVLVGHSMGAQWVVETASQRPEKVRAVVLIGPVVDDRHRTIGAQARALAIDTLGESPRINTLVFTDYLRCGPRWYLLQVRHMLAYPLKLRLRSLPMPVLVMRGGADPVAGRAWCRSLRDAAGVGRLIEIPGHHHVVQESAPKTVAAAIRTHTDGTWPASAEAGGTRRGRTTSNS</sequence>
<keyword evidence="3" id="KW-0378">Hydrolase</keyword>
<dbReference type="Pfam" id="PF12697">
    <property type="entry name" value="Abhydrolase_6"/>
    <property type="match status" value="1"/>
</dbReference>
<dbReference type="GO" id="GO:0016787">
    <property type="term" value="F:hydrolase activity"/>
    <property type="evidence" value="ECO:0007669"/>
    <property type="project" value="UniProtKB-KW"/>
</dbReference>
<feature type="domain" description="AB hydrolase-1" evidence="2">
    <location>
        <begin position="30"/>
        <end position="241"/>
    </location>
</feature>
<evidence type="ECO:0000313" key="3">
    <source>
        <dbReference type="EMBL" id="KAB1864683.1"/>
    </source>
</evidence>
<organism evidence="3 4">
    <name type="scientific">Microbacterium algeriense</name>
    <dbReference type="NCBI Taxonomy" id="2615184"/>
    <lineage>
        <taxon>Bacteria</taxon>
        <taxon>Bacillati</taxon>
        <taxon>Actinomycetota</taxon>
        <taxon>Actinomycetes</taxon>
        <taxon>Micrococcales</taxon>
        <taxon>Microbacteriaceae</taxon>
        <taxon>Microbacterium</taxon>
    </lineage>
</organism>
<evidence type="ECO:0000259" key="2">
    <source>
        <dbReference type="Pfam" id="PF12697"/>
    </source>
</evidence>
<dbReference type="SUPFAM" id="SSF53474">
    <property type="entry name" value="alpha/beta-Hydrolases"/>
    <property type="match status" value="1"/>
</dbReference>
<reference evidence="4" key="1">
    <citation type="submission" date="2019-09" db="EMBL/GenBank/DDBJ databases">
        <title>Whole genome sequencing of Microbacterium maritypicum.</title>
        <authorList>
            <person name="Lenchi N."/>
        </authorList>
    </citation>
    <scope>NUCLEOTIDE SEQUENCE [LARGE SCALE GENOMIC DNA]</scope>
    <source>
        <strain evidence="4">G1</strain>
    </source>
</reference>
<name>A0ABQ6V5L1_9MICO</name>
<dbReference type="Proteomes" id="UP000478836">
    <property type="component" value="Unassembled WGS sequence"/>
</dbReference>
<evidence type="ECO:0000313" key="4">
    <source>
        <dbReference type="Proteomes" id="UP000478836"/>
    </source>
</evidence>
<dbReference type="InterPro" id="IPR050266">
    <property type="entry name" value="AB_hydrolase_sf"/>
</dbReference>
<dbReference type="InterPro" id="IPR029058">
    <property type="entry name" value="AB_hydrolase_fold"/>
</dbReference>
<keyword evidence="4" id="KW-1185">Reference proteome</keyword>
<dbReference type="PANTHER" id="PTHR43798:SF33">
    <property type="entry name" value="HYDROLASE, PUTATIVE (AFU_ORTHOLOGUE AFUA_2G14860)-RELATED"/>
    <property type="match status" value="1"/>
</dbReference>
<dbReference type="RefSeq" id="WP_151459490.1">
    <property type="nucleotide sequence ID" value="NZ_WAAO01000002.1"/>
</dbReference>
<accession>A0ABQ6V5L1</accession>
<gene>
    <name evidence="3" type="ORF">F6A08_11410</name>
</gene>
<dbReference type="InterPro" id="IPR000073">
    <property type="entry name" value="AB_hydrolase_1"/>
</dbReference>
<dbReference type="GeneID" id="77477065"/>
<dbReference type="PANTHER" id="PTHR43798">
    <property type="entry name" value="MONOACYLGLYCEROL LIPASE"/>
    <property type="match status" value="1"/>
</dbReference>